<name>A0A328FAY6_9BACT</name>
<evidence type="ECO:0000313" key="2">
    <source>
        <dbReference type="EMBL" id="RAM01844.1"/>
    </source>
</evidence>
<reference evidence="1 4" key="2">
    <citation type="submission" date="2019-02" db="EMBL/GenBank/DDBJ databases">
        <title>Complete genome sequence of Desulfobacter hydrogenophilus AcRS1.</title>
        <authorList>
            <person name="Marietou A."/>
            <person name="Lund M.B."/>
            <person name="Marshall I.P.G."/>
            <person name="Schreiber L."/>
            <person name="Jorgensen B."/>
        </authorList>
    </citation>
    <scope>NUCLEOTIDE SEQUENCE [LARGE SCALE GENOMIC DNA]</scope>
    <source>
        <strain evidence="1 4">AcRS1</strain>
    </source>
</reference>
<gene>
    <name evidence="2" type="ORF">DO021_11260</name>
    <name evidence="1" type="ORF">EYB58_12440</name>
</gene>
<evidence type="ECO:0000313" key="4">
    <source>
        <dbReference type="Proteomes" id="UP000293902"/>
    </source>
</evidence>
<dbReference type="OrthoDB" id="5420365at2"/>
<dbReference type="EMBL" id="CP036313">
    <property type="protein sequence ID" value="QBH13659.1"/>
    <property type="molecule type" value="Genomic_DNA"/>
</dbReference>
<protein>
    <submittedName>
        <fullName evidence="2">Uncharacterized protein</fullName>
    </submittedName>
</protein>
<dbReference type="AlphaFoldDB" id="A0A328FAY6"/>
<evidence type="ECO:0000313" key="3">
    <source>
        <dbReference type="Proteomes" id="UP000248798"/>
    </source>
</evidence>
<accession>A0A328FAY6</accession>
<dbReference type="RefSeq" id="WP_111956693.1">
    <property type="nucleotide sequence ID" value="NZ_CP036313.1"/>
</dbReference>
<evidence type="ECO:0000313" key="1">
    <source>
        <dbReference type="EMBL" id="QBH13659.1"/>
    </source>
</evidence>
<keyword evidence="4" id="KW-1185">Reference proteome</keyword>
<dbReference type="EMBL" id="QLNI01000021">
    <property type="protein sequence ID" value="RAM01844.1"/>
    <property type="molecule type" value="Genomic_DNA"/>
</dbReference>
<proteinExistence type="predicted"/>
<organism evidence="2 3">
    <name type="scientific">Desulfobacter hydrogenophilus</name>
    <dbReference type="NCBI Taxonomy" id="2291"/>
    <lineage>
        <taxon>Bacteria</taxon>
        <taxon>Pseudomonadati</taxon>
        <taxon>Thermodesulfobacteriota</taxon>
        <taxon>Desulfobacteria</taxon>
        <taxon>Desulfobacterales</taxon>
        <taxon>Desulfobacteraceae</taxon>
        <taxon>Desulfobacter</taxon>
    </lineage>
</organism>
<dbReference type="Proteomes" id="UP000248798">
    <property type="component" value="Unassembled WGS sequence"/>
</dbReference>
<dbReference type="Proteomes" id="UP000293902">
    <property type="component" value="Chromosome"/>
</dbReference>
<reference evidence="2 3" key="1">
    <citation type="submission" date="2018-06" db="EMBL/GenBank/DDBJ databases">
        <title>Complete Genome Sequence of Desulfobacter hydrogenophilus (DSM3380).</title>
        <authorList>
            <person name="Marietou A."/>
            <person name="Schreiber L."/>
            <person name="Marshall I."/>
            <person name="Jorgensen B."/>
        </authorList>
    </citation>
    <scope>NUCLEOTIDE SEQUENCE [LARGE SCALE GENOMIC DNA]</scope>
    <source>
        <strain evidence="2 3">DSM 3380</strain>
    </source>
</reference>
<sequence>MCNHCSDHNHDHHHHEHPEIVQLMPVQNSLFAVYQTKDPLDFSVETGKNGLSLVPVLFMGLIRHGEKTMVEGFFASSTINSCEDTQGFKGYASSLAHAEKLYA</sequence>